<dbReference type="Gene3D" id="1.20.120.160">
    <property type="entry name" value="HPT domain"/>
    <property type="match status" value="1"/>
</dbReference>
<evidence type="ECO:0000259" key="2">
    <source>
        <dbReference type="Pfam" id="PF01627"/>
    </source>
</evidence>
<keyword evidence="4" id="KW-1185">Reference proteome</keyword>
<dbReference type="GO" id="GO:0004672">
    <property type="term" value="F:protein kinase activity"/>
    <property type="evidence" value="ECO:0007669"/>
    <property type="project" value="UniProtKB-ARBA"/>
</dbReference>
<accession>A0A432Z1X4</accession>
<dbReference type="SUPFAM" id="SSF47226">
    <property type="entry name" value="Histidine-containing phosphotransfer domain, HPT domain"/>
    <property type="match status" value="1"/>
</dbReference>
<dbReference type="InterPro" id="IPR008207">
    <property type="entry name" value="Sig_transdc_His_kin_Hpt_dom"/>
</dbReference>
<evidence type="ECO:0000313" key="3">
    <source>
        <dbReference type="EMBL" id="RUO71833.1"/>
    </source>
</evidence>
<dbReference type="Proteomes" id="UP000288058">
    <property type="component" value="Unassembled WGS sequence"/>
</dbReference>
<proteinExistence type="predicted"/>
<dbReference type="OrthoDB" id="6240269at2"/>
<dbReference type="AlphaFoldDB" id="A0A432Z1X4"/>
<keyword evidence="1" id="KW-0902">Two-component regulatory system</keyword>
<name>A0A432Z1X4_9GAMM</name>
<dbReference type="Pfam" id="PF01627">
    <property type="entry name" value="Hpt"/>
    <property type="match status" value="1"/>
</dbReference>
<evidence type="ECO:0000313" key="4">
    <source>
        <dbReference type="Proteomes" id="UP000288058"/>
    </source>
</evidence>
<dbReference type="RefSeq" id="WP_126780775.1">
    <property type="nucleotide sequence ID" value="NZ_PIQC01000003.1"/>
</dbReference>
<protein>
    <submittedName>
        <fullName evidence="3">Hpt domain-containing protein</fullName>
    </submittedName>
</protein>
<sequence>MSSKLAKIDFNQGLRHCDGQQSLYREVLICYLDQFRPLLSDELLLNDVENARLQLHTLKSLSATIGAADLSQLAAQLFKDWQQKDQQQRTEAIRQVNTHLETVNGKIESYCKEIVVND</sequence>
<evidence type="ECO:0000256" key="1">
    <source>
        <dbReference type="ARBA" id="ARBA00023012"/>
    </source>
</evidence>
<dbReference type="GO" id="GO:0000160">
    <property type="term" value="P:phosphorelay signal transduction system"/>
    <property type="evidence" value="ECO:0007669"/>
    <property type="project" value="UniProtKB-KW"/>
</dbReference>
<feature type="domain" description="HPt" evidence="2">
    <location>
        <begin position="39"/>
        <end position="102"/>
    </location>
</feature>
<organism evidence="3 4">
    <name type="scientific">Idiomarina ramblicola</name>
    <dbReference type="NCBI Taxonomy" id="263724"/>
    <lineage>
        <taxon>Bacteria</taxon>
        <taxon>Pseudomonadati</taxon>
        <taxon>Pseudomonadota</taxon>
        <taxon>Gammaproteobacteria</taxon>
        <taxon>Alteromonadales</taxon>
        <taxon>Idiomarinaceae</taxon>
        <taxon>Idiomarina</taxon>
    </lineage>
</organism>
<gene>
    <name evidence="3" type="ORF">CWI78_04770</name>
</gene>
<reference evidence="4" key="1">
    <citation type="journal article" date="2018" name="Front. Microbiol.">
        <title>Genome-Based Analysis Reveals the Taxonomy and Diversity of the Family Idiomarinaceae.</title>
        <authorList>
            <person name="Liu Y."/>
            <person name="Lai Q."/>
            <person name="Shao Z."/>
        </authorList>
    </citation>
    <scope>NUCLEOTIDE SEQUENCE [LARGE SCALE GENOMIC DNA]</scope>
    <source>
        <strain evidence="4">R22</strain>
    </source>
</reference>
<dbReference type="EMBL" id="PIQC01000003">
    <property type="protein sequence ID" value="RUO71833.1"/>
    <property type="molecule type" value="Genomic_DNA"/>
</dbReference>
<comment type="caution">
    <text evidence="3">The sequence shown here is derived from an EMBL/GenBank/DDBJ whole genome shotgun (WGS) entry which is preliminary data.</text>
</comment>
<dbReference type="InterPro" id="IPR036641">
    <property type="entry name" value="HPT_dom_sf"/>
</dbReference>